<feature type="transmembrane region" description="Helical" evidence="1">
    <location>
        <begin position="12"/>
        <end position="34"/>
    </location>
</feature>
<evidence type="ECO:0000256" key="1">
    <source>
        <dbReference type="SAM" id="Phobius"/>
    </source>
</evidence>
<dbReference type="GO" id="GO:0000155">
    <property type="term" value="F:phosphorelay sensor kinase activity"/>
    <property type="evidence" value="ECO:0007669"/>
    <property type="project" value="InterPro"/>
</dbReference>
<dbReference type="PANTHER" id="PTHR34220:SF7">
    <property type="entry name" value="SENSOR HISTIDINE KINASE YPDA"/>
    <property type="match status" value="1"/>
</dbReference>
<dbReference type="Gene3D" id="3.30.565.10">
    <property type="entry name" value="Histidine kinase-like ATPase, C-terminal domain"/>
    <property type="match status" value="1"/>
</dbReference>
<accession>A0A1M7ZIZ0</accession>
<feature type="domain" description="Signal transduction histidine kinase internal region" evidence="2">
    <location>
        <begin position="158"/>
        <end position="236"/>
    </location>
</feature>
<gene>
    <name evidence="3" type="ORF">SAMN04488108_3655</name>
</gene>
<dbReference type="GO" id="GO:0016020">
    <property type="term" value="C:membrane"/>
    <property type="evidence" value="ECO:0007669"/>
    <property type="project" value="InterPro"/>
</dbReference>
<dbReference type="Proteomes" id="UP000184609">
    <property type="component" value="Unassembled WGS sequence"/>
</dbReference>
<evidence type="ECO:0000259" key="2">
    <source>
        <dbReference type="Pfam" id="PF06580"/>
    </source>
</evidence>
<dbReference type="STRING" id="1073327.SAMN04488108_3655"/>
<protein>
    <submittedName>
        <fullName evidence="3">Histidine kinase</fullName>
    </submittedName>
</protein>
<proteinExistence type="predicted"/>
<dbReference type="InterPro" id="IPR050640">
    <property type="entry name" value="Bact_2-comp_sensor_kinase"/>
</dbReference>
<reference evidence="4" key="1">
    <citation type="submission" date="2016-12" db="EMBL/GenBank/DDBJ databases">
        <authorList>
            <person name="Varghese N."/>
            <person name="Submissions S."/>
        </authorList>
    </citation>
    <scope>NUCLEOTIDE SEQUENCE [LARGE SCALE GENOMIC DNA]</scope>
    <source>
        <strain evidence="4">DSM 25035</strain>
    </source>
</reference>
<dbReference type="Pfam" id="PF06580">
    <property type="entry name" value="His_kinase"/>
    <property type="match status" value="1"/>
</dbReference>
<dbReference type="InterPro" id="IPR010559">
    <property type="entry name" value="Sig_transdc_His_kin_internal"/>
</dbReference>
<evidence type="ECO:0000313" key="3">
    <source>
        <dbReference type="EMBL" id="SHO64789.1"/>
    </source>
</evidence>
<keyword evidence="1" id="KW-1133">Transmembrane helix</keyword>
<dbReference type="PANTHER" id="PTHR34220">
    <property type="entry name" value="SENSOR HISTIDINE KINASE YPDA"/>
    <property type="match status" value="1"/>
</dbReference>
<dbReference type="EMBL" id="FRXN01000006">
    <property type="protein sequence ID" value="SHO64789.1"/>
    <property type="molecule type" value="Genomic_DNA"/>
</dbReference>
<organism evidence="3 4">
    <name type="scientific">Algoriphagus zhangzhouensis</name>
    <dbReference type="NCBI Taxonomy" id="1073327"/>
    <lineage>
        <taxon>Bacteria</taxon>
        <taxon>Pseudomonadati</taxon>
        <taxon>Bacteroidota</taxon>
        <taxon>Cytophagia</taxon>
        <taxon>Cytophagales</taxon>
        <taxon>Cyclobacteriaceae</taxon>
        <taxon>Algoriphagus</taxon>
    </lineage>
</organism>
<dbReference type="RefSeq" id="WP_073573263.1">
    <property type="nucleotide sequence ID" value="NZ_FRXN01000006.1"/>
</dbReference>
<keyword evidence="4" id="KW-1185">Reference proteome</keyword>
<dbReference type="InterPro" id="IPR036890">
    <property type="entry name" value="HATPase_C_sf"/>
</dbReference>
<dbReference type="SUPFAM" id="SSF55874">
    <property type="entry name" value="ATPase domain of HSP90 chaperone/DNA topoisomerase II/histidine kinase"/>
    <property type="match status" value="1"/>
</dbReference>
<keyword evidence="1" id="KW-0472">Membrane</keyword>
<dbReference type="AlphaFoldDB" id="A0A1M7ZIZ0"/>
<feature type="transmembrane region" description="Helical" evidence="1">
    <location>
        <begin position="75"/>
        <end position="94"/>
    </location>
</feature>
<sequence length="346" mass="40067">MFSKAFSTPNKANFIIQGAGIIWLLATSVILHFYGIEWMVALGDGAIYSLIFIGSIFILDRIFSSYIPKGANTWLLLILPLVLSLVGALFHRYFLQWIFSEDLAYKDLLRNHFLLRWLILAIVEIMVTLLAIVVSKLEQQEELQKRELHMVELSKESELYQIRQQLQPHFLFNSLNSINALVVSQPQKAREMVLQLSDFLRGTIRKDLQSWVKLEEEIKYLQMYLEIEKVRFGHRLQVNFNVEEEVLGMLIPQLLIQPLLENAIKHGLYGITGPVEIYLEARKEQNYLIIIIENPFDPEAPAVKGTGFGLSSVERRLYLIFGRMDLLKKDIHGNKFLVQLKIPQLK</sequence>
<keyword evidence="3" id="KW-0808">Transferase</keyword>
<name>A0A1M7ZIZ0_9BACT</name>
<feature type="transmembrane region" description="Helical" evidence="1">
    <location>
        <begin position="114"/>
        <end position="135"/>
    </location>
</feature>
<keyword evidence="1" id="KW-0812">Transmembrane</keyword>
<evidence type="ECO:0000313" key="4">
    <source>
        <dbReference type="Proteomes" id="UP000184609"/>
    </source>
</evidence>
<feature type="transmembrane region" description="Helical" evidence="1">
    <location>
        <begin position="46"/>
        <end position="63"/>
    </location>
</feature>
<keyword evidence="3" id="KW-0418">Kinase</keyword>